<keyword evidence="4 12" id="KW-0732">Signal</keyword>
<comment type="similarity">
    <text evidence="2 11">Belongs to the glycosyl hydrolase 10 (cellulase F) family.</text>
</comment>
<evidence type="ECO:0000313" key="14">
    <source>
        <dbReference type="EMBL" id="MVN22532.1"/>
    </source>
</evidence>
<feature type="signal peptide" evidence="12">
    <location>
        <begin position="1"/>
        <end position="27"/>
    </location>
</feature>
<evidence type="ECO:0000256" key="7">
    <source>
        <dbReference type="ARBA" id="ARBA00023277"/>
    </source>
</evidence>
<evidence type="ECO:0000256" key="9">
    <source>
        <dbReference type="ARBA" id="ARBA00023326"/>
    </source>
</evidence>
<evidence type="ECO:0000256" key="4">
    <source>
        <dbReference type="ARBA" id="ARBA00022729"/>
    </source>
</evidence>
<evidence type="ECO:0000256" key="3">
    <source>
        <dbReference type="ARBA" id="ARBA00022651"/>
    </source>
</evidence>
<evidence type="ECO:0000256" key="8">
    <source>
        <dbReference type="ARBA" id="ARBA00023295"/>
    </source>
</evidence>
<keyword evidence="6 11" id="KW-0378">Hydrolase</keyword>
<evidence type="ECO:0000259" key="13">
    <source>
        <dbReference type="PROSITE" id="PS51760"/>
    </source>
</evidence>
<dbReference type="InterPro" id="IPR003305">
    <property type="entry name" value="CenC_carb-bd"/>
</dbReference>
<evidence type="ECO:0000256" key="2">
    <source>
        <dbReference type="ARBA" id="ARBA00007495"/>
    </source>
</evidence>
<feature type="domain" description="GH10" evidence="13">
    <location>
        <begin position="61"/>
        <end position="548"/>
    </location>
</feature>
<evidence type="ECO:0000256" key="1">
    <source>
        <dbReference type="ARBA" id="ARBA00000681"/>
    </source>
</evidence>
<gene>
    <name evidence="14" type="ORF">GO621_13420</name>
</gene>
<dbReference type="PRINTS" id="PR00134">
    <property type="entry name" value="GLHYDRLASE10"/>
</dbReference>
<accession>A0A7K1SYZ4</accession>
<dbReference type="AlphaFoldDB" id="A0A7K1SYZ4"/>
<sequence>MKKHLQKAGLAILAITALLSSSCKKNAEINTLSTGNFTDTTGTLKALTASSFPNMGMAVTYSSMSTIPAYLATVKRECNNVTFGNELKEGSIVSSTGVYNYTTADALYALCTSNGLSVFGHNLVWHSQQSATYLNSLIAPTTTAPVTTNLITNGDFEAGPDATTGDIFTGWQDLNHSVGTFSAATGSAAYSGNRALQATVTTAGQNYNMQIINRMPIPVTKGNVYTVSFWIKGSTATTIQFEIRSSDGTVNYQGGKAVTTGWTQITYSYTATGTTMQLAFDLGATAATYYIDLASIVGATTTTTTLTPTQQTAAITTEMTRYITTTLQRYPNIKAWDVVNEPLLDNGQVRTNTNFTISAPTSQFLYAQYLGNKYSSSYITTAFKAARAAAPNDVLFINDYNLEYATVKVDSMVAMVTALNKYGATIDGIGTQMHISLGQNLNNIDYMFKKLASTGLKVRISELDIVINGAKANPFTPTPTLLAYQANMYQYVINSYIKNVPAAQRYGVTVWGVSDTDSWLNTASSPDAPLLFDAKYAKKPAYAGFKAGLSGM</sequence>
<dbReference type="Pfam" id="PF02018">
    <property type="entry name" value="CBM_4_9"/>
    <property type="match status" value="1"/>
</dbReference>
<evidence type="ECO:0000256" key="5">
    <source>
        <dbReference type="ARBA" id="ARBA00022737"/>
    </source>
</evidence>
<dbReference type="Proteomes" id="UP000462014">
    <property type="component" value="Unassembled WGS sequence"/>
</dbReference>
<name>A0A7K1SYZ4_9SPHI</name>
<dbReference type="Pfam" id="PF00331">
    <property type="entry name" value="Glyco_hydro_10"/>
    <property type="match status" value="2"/>
</dbReference>
<evidence type="ECO:0000256" key="12">
    <source>
        <dbReference type="SAM" id="SignalP"/>
    </source>
</evidence>
<dbReference type="EMBL" id="WPIK01000011">
    <property type="protein sequence ID" value="MVN22532.1"/>
    <property type="molecule type" value="Genomic_DNA"/>
</dbReference>
<keyword evidence="15" id="KW-1185">Reference proteome</keyword>
<dbReference type="GO" id="GO:0045493">
    <property type="term" value="P:xylan catabolic process"/>
    <property type="evidence" value="ECO:0007669"/>
    <property type="project" value="UniProtKB-KW"/>
</dbReference>
<dbReference type="PROSITE" id="PS00591">
    <property type="entry name" value="GH10_1"/>
    <property type="match status" value="1"/>
</dbReference>
<feature type="active site" description="Nucleophile" evidence="10">
    <location>
        <position position="462"/>
    </location>
</feature>
<dbReference type="SMART" id="SM00633">
    <property type="entry name" value="Glyco_10"/>
    <property type="match status" value="1"/>
</dbReference>
<dbReference type="InterPro" id="IPR001000">
    <property type="entry name" value="GH10_dom"/>
</dbReference>
<keyword evidence="7 11" id="KW-0119">Carbohydrate metabolism</keyword>
<comment type="catalytic activity">
    <reaction evidence="1 11">
        <text>Endohydrolysis of (1-&gt;4)-beta-D-xylosidic linkages in xylans.</text>
        <dbReference type="EC" id="3.2.1.8"/>
    </reaction>
</comment>
<evidence type="ECO:0000256" key="11">
    <source>
        <dbReference type="RuleBase" id="RU361174"/>
    </source>
</evidence>
<comment type="caution">
    <text evidence="14">The sequence shown here is derived from an EMBL/GenBank/DDBJ whole genome shotgun (WGS) entry which is preliminary data.</text>
</comment>
<feature type="chain" id="PRO_5029685970" description="Beta-xylanase" evidence="12">
    <location>
        <begin position="28"/>
        <end position="552"/>
    </location>
</feature>
<keyword evidence="3" id="KW-0858">Xylan degradation</keyword>
<dbReference type="RefSeq" id="WP_157567882.1">
    <property type="nucleotide sequence ID" value="NZ_WPIK01000011.1"/>
</dbReference>
<dbReference type="GO" id="GO:0031176">
    <property type="term" value="F:endo-1,4-beta-xylanase activity"/>
    <property type="evidence" value="ECO:0007669"/>
    <property type="project" value="UniProtKB-EC"/>
</dbReference>
<dbReference type="SUPFAM" id="SSF51445">
    <property type="entry name" value="(Trans)glycosidases"/>
    <property type="match status" value="1"/>
</dbReference>
<keyword evidence="5" id="KW-0677">Repeat</keyword>
<organism evidence="14 15">
    <name type="scientific">Mucilaginibacter arboris</name>
    <dbReference type="NCBI Taxonomy" id="2682090"/>
    <lineage>
        <taxon>Bacteria</taxon>
        <taxon>Pseudomonadati</taxon>
        <taxon>Bacteroidota</taxon>
        <taxon>Sphingobacteriia</taxon>
        <taxon>Sphingobacteriales</taxon>
        <taxon>Sphingobacteriaceae</taxon>
        <taxon>Mucilaginibacter</taxon>
    </lineage>
</organism>
<dbReference type="SUPFAM" id="SSF49785">
    <property type="entry name" value="Galactose-binding domain-like"/>
    <property type="match status" value="1"/>
</dbReference>
<keyword evidence="9 11" id="KW-0624">Polysaccharide degradation</keyword>
<dbReference type="InterPro" id="IPR008979">
    <property type="entry name" value="Galactose-bd-like_sf"/>
</dbReference>
<proteinExistence type="inferred from homology"/>
<dbReference type="InterPro" id="IPR044846">
    <property type="entry name" value="GH10"/>
</dbReference>
<evidence type="ECO:0000256" key="10">
    <source>
        <dbReference type="PROSITE-ProRule" id="PRU10061"/>
    </source>
</evidence>
<dbReference type="PROSITE" id="PS51257">
    <property type="entry name" value="PROKAR_LIPOPROTEIN"/>
    <property type="match status" value="1"/>
</dbReference>
<dbReference type="PROSITE" id="PS51760">
    <property type="entry name" value="GH10_2"/>
    <property type="match status" value="1"/>
</dbReference>
<dbReference type="PANTHER" id="PTHR31490">
    <property type="entry name" value="GLYCOSYL HYDROLASE"/>
    <property type="match status" value="1"/>
</dbReference>
<protein>
    <recommendedName>
        <fullName evidence="11">Beta-xylanase</fullName>
        <ecNumber evidence="11">3.2.1.8</ecNumber>
    </recommendedName>
</protein>
<evidence type="ECO:0000256" key="6">
    <source>
        <dbReference type="ARBA" id="ARBA00022801"/>
    </source>
</evidence>
<dbReference type="PANTHER" id="PTHR31490:SF88">
    <property type="entry name" value="BETA-XYLANASE"/>
    <property type="match status" value="1"/>
</dbReference>
<dbReference type="InterPro" id="IPR017853">
    <property type="entry name" value="GH"/>
</dbReference>
<reference evidence="14 15" key="1">
    <citation type="submission" date="2019-12" db="EMBL/GenBank/DDBJ databases">
        <title>Mucilaginibacter sp. HMF7410 genome sequencing and assembly.</title>
        <authorList>
            <person name="Kang H."/>
            <person name="Cha I."/>
            <person name="Kim H."/>
            <person name="Joh K."/>
        </authorList>
    </citation>
    <scope>NUCLEOTIDE SEQUENCE [LARGE SCALE GENOMIC DNA]</scope>
    <source>
        <strain evidence="14 15">HMF7410</strain>
    </source>
</reference>
<evidence type="ECO:0000313" key="15">
    <source>
        <dbReference type="Proteomes" id="UP000462014"/>
    </source>
</evidence>
<keyword evidence="8 11" id="KW-0326">Glycosidase</keyword>
<dbReference type="Gene3D" id="3.20.20.80">
    <property type="entry name" value="Glycosidases"/>
    <property type="match status" value="2"/>
</dbReference>
<dbReference type="InterPro" id="IPR031158">
    <property type="entry name" value="GH10_AS"/>
</dbReference>
<dbReference type="EC" id="3.2.1.8" evidence="11"/>
<dbReference type="Gene3D" id="2.60.120.260">
    <property type="entry name" value="Galactose-binding domain-like"/>
    <property type="match status" value="1"/>
</dbReference>